<dbReference type="EMBL" id="BMJB01000005">
    <property type="protein sequence ID" value="GGA80380.1"/>
    <property type="molecule type" value="Genomic_DNA"/>
</dbReference>
<accession>A0A916WAD6</accession>
<dbReference type="Gene3D" id="3.40.50.1820">
    <property type="entry name" value="alpha/beta hydrolase"/>
    <property type="match status" value="1"/>
</dbReference>
<dbReference type="SUPFAM" id="SSF53474">
    <property type="entry name" value="alpha/beta-Hydrolases"/>
    <property type="match status" value="1"/>
</dbReference>
<keyword evidence="1" id="KW-0732">Signal</keyword>
<reference evidence="2" key="1">
    <citation type="journal article" date="2014" name="Int. J. Syst. Evol. Microbiol.">
        <title>Complete genome sequence of Corynebacterium casei LMG S-19264T (=DSM 44701T), isolated from a smear-ripened cheese.</title>
        <authorList>
            <consortium name="US DOE Joint Genome Institute (JGI-PGF)"/>
            <person name="Walter F."/>
            <person name="Albersmeier A."/>
            <person name="Kalinowski J."/>
            <person name="Ruckert C."/>
        </authorList>
    </citation>
    <scope>NUCLEOTIDE SEQUENCE</scope>
    <source>
        <strain evidence="2">CGMCC 1.15447</strain>
    </source>
</reference>
<proteinExistence type="predicted"/>
<evidence type="ECO:0000313" key="2">
    <source>
        <dbReference type="EMBL" id="GGA80380.1"/>
    </source>
</evidence>
<evidence type="ECO:0000313" key="3">
    <source>
        <dbReference type="Proteomes" id="UP000648801"/>
    </source>
</evidence>
<gene>
    <name evidence="2" type="ORF">GCM10011507_34530</name>
</gene>
<reference evidence="2" key="2">
    <citation type="submission" date="2020-09" db="EMBL/GenBank/DDBJ databases">
        <authorList>
            <person name="Sun Q."/>
            <person name="Zhou Y."/>
        </authorList>
    </citation>
    <scope>NUCLEOTIDE SEQUENCE</scope>
    <source>
        <strain evidence="2">CGMCC 1.15447</strain>
    </source>
</reference>
<evidence type="ECO:0008006" key="4">
    <source>
        <dbReference type="Google" id="ProtNLM"/>
    </source>
</evidence>
<comment type="caution">
    <text evidence="2">The sequence shown here is derived from an EMBL/GenBank/DDBJ whole genome shotgun (WGS) entry which is preliminary data.</text>
</comment>
<dbReference type="AlphaFoldDB" id="A0A916WAD6"/>
<dbReference type="RefSeq" id="WP_188760797.1">
    <property type="nucleotide sequence ID" value="NZ_BMJB01000005.1"/>
</dbReference>
<dbReference type="Proteomes" id="UP000648801">
    <property type="component" value="Unassembled WGS sequence"/>
</dbReference>
<dbReference type="InterPro" id="IPR011042">
    <property type="entry name" value="6-blade_b-propeller_TolB-like"/>
</dbReference>
<protein>
    <recommendedName>
        <fullName evidence="4">Peptidase S9 prolyl oligopeptidase catalytic domain-containing protein</fullName>
    </recommendedName>
</protein>
<feature type="signal peptide" evidence="1">
    <location>
        <begin position="1"/>
        <end position="23"/>
    </location>
</feature>
<dbReference type="SUPFAM" id="SSF82171">
    <property type="entry name" value="DPP6 N-terminal domain-like"/>
    <property type="match status" value="1"/>
</dbReference>
<name>A0A916WAD6_9BACT</name>
<dbReference type="Gene3D" id="2.120.10.30">
    <property type="entry name" value="TolB, C-terminal domain"/>
    <property type="match status" value="1"/>
</dbReference>
<dbReference type="InterPro" id="IPR029058">
    <property type="entry name" value="AB_hydrolase_fold"/>
</dbReference>
<sequence length="737" mass="82469">MRLFSLRICLALCLAQLAVCAVAQSGPGKGRVTVADAIEMTRLGVASYEDDSATDAALYSPDGRWFAVVLKKGNLRRNTVDYTLEVFRTDDALAGRGPARVVKMSSSSNRAAIAGVKWLSDNRTLLFIGETPGRIGQIYAYDLSSRRFTQLTHHHTPVAAFDASSHGRVIVFEADPPVTDPLASPEVERNGFYVTGENLAEVMLAGSPYAKYRSRDSRQLFLMVNGRRAIRMPAEDGIWPNLTLSVAPNGRYALVEALVRDVPKSWLGYRDRFLHEFVAAKKAASATSSVEQYLLLDTRTGIFTPLIDAPKSWEHDGFLWLNGGRSLVLSKAYLPLAEVSGAELDERESKLYAIEMKLPSHTFEKILEGNAKATEWVASSKEVLFEQSNRAIEAYQQRGAGWDKVAGMTVNPERDRPRVTYEQDMNTPPKLWITNPVTSQRVLLQDLNPQFRHVCFGMEREISWKATDGHWVHGGLYLPPDYQPGQRYPLVIQTHGFDPSRFWIDGPWNSAFAARPLAARDIVVLQMGGASGDAQYRSTPEEAPQQMAAFEGAIDYLHGKGIIDRERVGIIGFSRTVYYVAYTLTHSKYSFRAATLADGFNAGYFMRVAYPNQAAEPDAVNGGPPYGTTLSNWIEHSPSFNILHVKTPIRLESYSVAGVMEEWEWYSLLSTMGKPVDLVVLPHGTHLLVKPWERMASEQGNVDWFTFWLKGEEDPAPDKRALYARWRKLRTMEADQK</sequence>
<evidence type="ECO:0000256" key="1">
    <source>
        <dbReference type="SAM" id="SignalP"/>
    </source>
</evidence>
<organism evidence="2 3">
    <name type="scientific">Edaphobacter acidisoli</name>
    <dbReference type="NCBI Taxonomy" id="2040573"/>
    <lineage>
        <taxon>Bacteria</taxon>
        <taxon>Pseudomonadati</taxon>
        <taxon>Acidobacteriota</taxon>
        <taxon>Terriglobia</taxon>
        <taxon>Terriglobales</taxon>
        <taxon>Acidobacteriaceae</taxon>
        <taxon>Edaphobacter</taxon>
    </lineage>
</organism>
<feature type="chain" id="PRO_5037403570" description="Peptidase S9 prolyl oligopeptidase catalytic domain-containing protein" evidence="1">
    <location>
        <begin position="24"/>
        <end position="737"/>
    </location>
</feature>
<keyword evidence="3" id="KW-1185">Reference proteome</keyword>